<dbReference type="InterPro" id="IPR036291">
    <property type="entry name" value="NAD(P)-bd_dom_sf"/>
</dbReference>
<accession>A0ABQ2F367</accession>
<comment type="similarity">
    <text evidence="1">Belongs to the short-chain dehydrogenases/reductases (SDR) family.</text>
</comment>
<feature type="region of interest" description="Disordered" evidence="2">
    <location>
        <begin position="1"/>
        <end position="24"/>
    </location>
</feature>
<proteinExistence type="inferred from homology"/>
<gene>
    <name evidence="3" type="ORF">GCM10008955_32390</name>
</gene>
<keyword evidence="4" id="KW-1185">Reference proteome</keyword>
<dbReference type="Proteomes" id="UP000647587">
    <property type="component" value="Unassembled WGS sequence"/>
</dbReference>
<dbReference type="Pfam" id="PF13561">
    <property type="entry name" value="adh_short_C2"/>
    <property type="match status" value="1"/>
</dbReference>
<dbReference type="InterPro" id="IPR002347">
    <property type="entry name" value="SDR_fam"/>
</dbReference>
<evidence type="ECO:0000256" key="2">
    <source>
        <dbReference type="SAM" id="MobiDB-lite"/>
    </source>
</evidence>
<dbReference type="SUPFAM" id="SSF51735">
    <property type="entry name" value="NAD(P)-binding Rossmann-fold domains"/>
    <property type="match status" value="1"/>
</dbReference>
<protein>
    <submittedName>
        <fullName evidence="3">Glucose-1-dehydrogenase</fullName>
    </submittedName>
</protein>
<reference evidence="4" key="1">
    <citation type="journal article" date="2019" name="Int. J. Syst. Evol. Microbiol.">
        <title>The Global Catalogue of Microorganisms (GCM) 10K type strain sequencing project: providing services to taxonomists for standard genome sequencing and annotation.</title>
        <authorList>
            <consortium name="The Broad Institute Genomics Platform"/>
            <consortium name="The Broad Institute Genome Sequencing Center for Infectious Disease"/>
            <person name="Wu L."/>
            <person name="Ma J."/>
        </authorList>
    </citation>
    <scope>NUCLEOTIDE SEQUENCE [LARGE SCALE GENOMIC DNA]</scope>
    <source>
        <strain evidence="4">JCM 30331</strain>
    </source>
</reference>
<dbReference type="PANTHER" id="PTHR42760">
    <property type="entry name" value="SHORT-CHAIN DEHYDROGENASES/REDUCTASES FAMILY MEMBER"/>
    <property type="match status" value="1"/>
</dbReference>
<evidence type="ECO:0000313" key="3">
    <source>
        <dbReference type="EMBL" id="GGK35946.1"/>
    </source>
</evidence>
<dbReference type="Gene3D" id="3.40.50.720">
    <property type="entry name" value="NAD(P)-binding Rossmann-like Domain"/>
    <property type="match status" value="1"/>
</dbReference>
<organism evidence="3 4">
    <name type="scientific">Deinococcus malanensis</name>
    <dbReference type="NCBI Taxonomy" id="1706855"/>
    <lineage>
        <taxon>Bacteria</taxon>
        <taxon>Thermotogati</taxon>
        <taxon>Deinococcota</taxon>
        <taxon>Deinococci</taxon>
        <taxon>Deinococcales</taxon>
        <taxon>Deinococcaceae</taxon>
        <taxon>Deinococcus</taxon>
    </lineage>
</organism>
<comment type="caution">
    <text evidence="3">The sequence shown here is derived from an EMBL/GenBank/DDBJ whole genome shotgun (WGS) entry which is preliminary data.</text>
</comment>
<dbReference type="RefSeq" id="WP_189010631.1">
    <property type="nucleotide sequence ID" value="NZ_BMPP01000015.1"/>
</dbReference>
<dbReference type="InterPro" id="IPR020904">
    <property type="entry name" value="Sc_DH/Rdtase_CS"/>
</dbReference>
<name>A0ABQ2F367_9DEIO</name>
<evidence type="ECO:0000313" key="4">
    <source>
        <dbReference type="Proteomes" id="UP000647587"/>
    </source>
</evidence>
<sequence length="279" mass="29586">MPENSAEQDVTPLPEPPNQRGHGRLDGVVAIVTGADSGIGRGIATEFAREGADVAVTYLHDRDGADQTARDVEALGRLAAVIALDQRDPEQVTAMFAQVVQSLGTPFVLVNNAATSGPQKPVADTSPEEWEDAIRSNLTGPFVCCREFIQLRRAAGGTGKIINISSVHETIPAPEGAAYNASKGGLRNLTRTLALELTADLITVNNIAPGMILTPMNQEAIDDPAKYQAQVQHIPLRRAGLPWEVGRLAVYLASSDADYVHGTTFTIDGGLEQMQGQGA</sequence>
<evidence type="ECO:0000256" key="1">
    <source>
        <dbReference type="ARBA" id="ARBA00006484"/>
    </source>
</evidence>
<dbReference type="PRINTS" id="PR00080">
    <property type="entry name" value="SDRFAMILY"/>
</dbReference>
<dbReference type="PROSITE" id="PS00061">
    <property type="entry name" value="ADH_SHORT"/>
    <property type="match status" value="1"/>
</dbReference>
<dbReference type="EMBL" id="BMPP01000015">
    <property type="protein sequence ID" value="GGK35946.1"/>
    <property type="molecule type" value="Genomic_DNA"/>
</dbReference>
<dbReference type="PRINTS" id="PR00081">
    <property type="entry name" value="GDHRDH"/>
</dbReference>